<organism evidence="1 2">
    <name type="scientific">Trichinella spiralis</name>
    <name type="common">Trichina worm</name>
    <dbReference type="NCBI Taxonomy" id="6334"/>
    <lineage>
        <taxon>Eukaryota</taxon>
        <taxon>Metazoa</taxon>
        <taxon>Ecdysozoa</taxon>
        <taxon>Nematoda</taxon>
        <taxon>Enoplea</taxon>
        <taxon>Dorylaimia</taxon>
        <taxon>Trichinellida</taxon>
        <taxon>Trichinellidae</taxon>
        <taxon>Trichinella</taxon>
    </lineage>
</organism>
<accession>A0A0V1AXB8</accession>
<comment type="caution">
    <text evidence="1">The sequence shown here is derived from an EMBL/GenBank/DDBJ whole genome shotgun (WGS) entry which is preliminary data.</text>
</comment>
<name>A0A0V1AXB8_TRISP</name>
<dbReference type="OrthoDB" id="5872779at2759"/>
<gene>
    <name evidence="1" type="ORF">T01_5437</name>
</gene>
<reference evidence="1 2" key="1">
    <citation type="submission" date="2015-01" db="EMBL/GenBank/DDBJ databases">
        <title>Evolution of Trichinella species and genotypes.</title>
        <authorList>
            <person name="Korhonen P.K."/>
            <person name="Edoardo P."/>
            <person name="Giuseppe L.R."/>
            <person name="Gasser R.B."/>
        </authorList>
    </citation>
    <scope>NUCLEOTIDE SEQUENCE [LARGE SCALE GENOMIC DNA]</scope>
    <source>
        <strain evidence="1">ISS3</strain>
    </source>
</reference>
<dbReference type="AlphaFoldDB" id="A0A0V1AXB8"/>
<dbReference type="EMBL" id="JYDH01000174">
    <property type="protein sequence ID" value="KRY29338.1"/>
    <property type="molecule type" value="Genomic_DNA"/>
</dbReference>
<evidence type="ECO:0000313" key="1">
    <source>
        <dbReference type="EMBL" id="KRY29338.1"/>
    </source>
</evidence>
<protein>
    <submittedName>
        <fullName evidence="1">Uncharacterized protein</fullName>
    </submittedName>
</protein>
<keyword evidence="2" id="KW-1185">Reference proteome</keyword>
<proteinExistence type="predicted"/>
<dbReference type="InParanoid" id="A0A0V1AXB8"/>
<dbReference type="InterPro" id="IPR008042">
    <property type="entry name" value="Retrotrans_Pao"/>
</dbReference>
<sequence>MEVRFLAVKSRVAFIKKLSLPRLELMTALLCARLVFYARRGAGLPIRGCVCWSDSSVALCWIRSDGSRSWRIGYGNLGDHSS</sequence>
<evidence type="ECO:0000313" key="2">
    <source>
        <dbReference type="Proteomes" id="UP000054776"/>
    </source>
</evidence>
<dbReference type="Proteomes" id="UP000054776">
    <property type="component" value="Unassembled WGS sequence"/>
</dbReference>
<dbReference type="Pfam" id="PF05380">
    <property type="entry name" value="Peptidase_A17"/>
    <property type="match status" value="1"/>
</dbReference>